<dbReference type="InterPro" id="IPR003831">
    <property type="entry name" value="DUF211"/>
</dbReference>
<dbReference type="Pfam" id="PF02680">
    <property type="entry name" value="DUF211"/>
    <property type="match status" value="1"/>
</dbReference>
<accession>A0A150J0C6</accession>
<dbReference type="AlphaFoldDB" id="A0A150IKW4"/>
<sequence>MSSIRIIVLDVLKPHKPILPDFANKLAELPGIIGVNISVVEIDQKTETVKLSIQGDSIDYELLKEEIEKLGGTVHSIDKVAAGKRIIPEVETPQDRS</sequence>
<dbReference type="Proteomes" id="UP000092403">
    <property type="component" value="Unassembled WGS sequence"/>
</dbReference>
<evidence type="ECO:0000313" key="5">
    <source>
        <dbReference type="Proteomes" id="UP000092401"/>
    </source>
</evidence>
<accession>A0A150IKW4</accession>
<evidence type="ECO:0000313" key="3">
    <source>
        <dbReference type="EMBL" id="KYC50565.1"/>
    </source>
</evidence>
<dbReference type="EMBL" id="LNGE01000013">
    <property type="protein sequence ID" value="KYC45656.1"/>
    <property type="molecule type" value="Genomic_DNA"/>
</dbReference>
<evidence type="ECO:0008006" key="6">
    <source>
        <dbReference type="Google" id="ProtNLM"/>
    </source>
</evidence>
<proteinExistence type="predicted"/>
<evidence type="ECO:0000313" key="4">
    <source>
        <dbReference type="Proteomes" id="UP000091929"/>
    </source>
</evidence>
<name>A0A150IKW4_9EURY</name>
<dbReference type="EMBL" id="LNGF01000013">
    <property type="protein sequence ID" value="KYC47947.1"/>
    <property type="molecule type" value="Genomic_DNA"/>
</dbReference>
<evidence type="ECO:0000313" key="1">
    <source>
        <dbReference type="EMBL" id="KYC45656.1"/>
    </source>
</evidence>
<organism evidence="1 5">
    <name type="scientific">Candidatus Methanofastidiosum methylothiophilum</name>
    <dbReference type="NCBI Taxonomy" id="1705564"/>
    <lineage>
        <taxon>Archaea</taxon>
        <taxon>Methanobacteriati</taxon>
        <taxon>Methanobacteriota</taxon>
        <taxon>Stenosarchaea group</taxon>
        <taxon>Candidatus Methanofastidiosia</taxon>
        <taxon>Candidatus Methanofastidiosales</taxon>
        <taxon>Candidatus Methanofastidiosaceae</taxon>
        <taxon>Candidatus Methanofastidiosum</taxon>
    </lineage>
</organism>
<dbReference type="PANTHER" id="PTHR42240">
    <property type="entry name" value="DUF211 DOMAIN-CONTAINING PROTEIN"/>
    <property type="match status" value="1"/>
</dbReference>
<protein>
    <recommendedName>
        <fullName evidence="6">DUF211 domain-containing protein</fullName>
    </recommendedName>
</protein>
<evidence type="ECO:0000313" key="2">
    <source>
        <dbReference type="EMBL" id="KYC47947.1"/>
    </source>
</evidence>
<reference evidence="4 5" key="1">
    <citation type="journal article" date="2016" name="ISME J.">
        <title>Chasing the elusive Euryarchaeota class WSA2: genomes reveal a uniquely fastidious methyl-reducing methanogen.</title>
        <authorList>
            <person name="Nobu M.K."/>
            <person name="Narihiro T."/>
            <person name="Kuroda K."/>
            <person name="Mei R."/>
            <person name="Liu W.T."/>
        </authorList>
    </citation>
    <scope>NUCLEOTIDE SEQUENCE [LARGE SCALE GENOMIC DNA]</scope>
    <source>
        <strain evidence="1">B03fssc0709_Meth_Bin005</strain>
        <strain evidence="2">B15fssc0709_Meth_Bin003</strain>
        <strain evidence="3">BMIXfssc0709_Meth_Bin006</strain>
    </source>
</reference>
<accession>A0A150ISI7</accession>
<gene>
    <name evidence="1" type="ORF">APG10_00647</name>
    <name evidence="2" type="ORF">APG11_00722</name>
    <name evidence="3" type="ORF">APG12_00699</name>
</gene>
<dbReference type="SUPFAM" id="SSF160363">
    <property type="entry name" value="MTH889-like"/>
    <property type="match status" value="1"/>
</dbReference>
<comment type="caution">
    <text evidence="1">The sequence shown here is derived from an EMBL/GenBank/DDBJ whole genome shotgun (WGS) entry which is preliminary data.</text>
</comment>
<dbReference type="PANTHER" id="PTHR42240:SF1">
    <property type="entry name" value="DUF211 DOMAIN-CONTAINING PROTEIN"/>
    <property type="match status" value="1"/>
</dbReference>
<dbReference type="Gene3D" id="3.30.70.1340">
    <property type="entry name" value="MTH889-like domain"/>
    <property type="match status" value="1"/>
</dbReference>
<dbReference type="InterPro" id="IPR023129">
    <property type="entry name" value="MTH889-like_dom_sf"/>
</dbReference>
<dbReference type="EMBL" id="LNJC01000011">
    <property type="protein sequence ID" value="KYC50565.1"/>
    <property type="molecule type" value="Genomic_DNA"/>
</dbReference>
<dbReference type="Proteomes" id="UP000092401">
    <property type="component" value="Unassembled WGS sequence"/>
</dbReference>
<dbReference type="Proteomes" id="UP000091929">
    <property type="component" value="Unassembled WGS sequence"/>
</dbReference>